<organism evidence="1 2">
    <name type="scientific">Helicostylum pulchrum</name>
    <dbReference type="NCBI Taxonomy" id="562976"/>
    <lineage>
        <taxon>Eukaryota</taxon>
        <taxon>Fungi</taxon>
        <taxon>Fungi incertae sedis</taxon>
        <taxon>Mucoromycota</taxon>
        <taxon>Mucoromycotina</taxon>
        <taxon>Mucoromycetes</taxon>
        <taxon>Mucorales</taxon>
        <taxon>Mucorineae</taxon>
        <taxon>Mucoraceae</taxon>
        <taxon>Helicostylum</taxon>
    </lineage>
</organism>
<name>A0ABP9XMM5_9FUNG</name>
<evidence type="ECO:0000313" key="1">
    <source>
        <dbReference type="EMBL" id="GAA5796050.1"/>
    </source>
</evidence>
<accession>A0ABP9XMM5</accession>
<protein>
    <submittedName>
        <fullName evidence="1">Uncharacterized protein</fullName>
    </submittedName>
</protein>
<dbReference type="EMBL" id="BAABUJ010000005">
    <property type="protein sequence ID" value="GAA5796050.1"/>
    <property type="molecule type" value="Genomic_DNA"/>
</dbReference>
<proteinExistence type="predicted"/>
<gene>
    <name evidence="1" type="ORF">HPULCUR_001418</name>
</gene>
<keyword evidence="2" id="KW-1185">Reference proteome</keyword>
<comment type="caution">
    <text evidence="1">The sequence shown here is derived from an EMBL/GenBank/DDBJ whole genome shotgun (WGS) entry which is preliminary data.</text>
</comment>
<evidence type="ECO:0000313" key="2">
    <source>
        <dbReference type="Proteomes" id="UP001476247"/>
    </source>
</evidence>
<dbReference type="Proteomes" id="UP001476247">
    <property type="component" value="Unassembled WGS sequence"/>
</dbReference>
<reference evidence="1 2" key="1">
    <citation type="submission" date="2024-04" db="EMBL/GenBank/DDBJ databases">
        <title>genome sequences of Mucor flavus KT1a and Helicostylum pulchrum KT1b strains isolation_sourced from the surface of a dry-aged beef.</title>
        <authorList>
            <person name="Toyotome T."/>
            <person name="Hosono M."/>
            <person name="Torimaru M."/>
            <person name="Fukuda K."/>
            <person name="Mikami N."/>
        </authorList>
    </citation>
    <scope>NUCLEOTIDE SEQUENCE [LARGE SCALE GENOMIC DNA]</scope>
    <source>
        <strain evidence="1 2">KT1b</strain>
    </source>
</reference>
<sequence>MQEQLIEYVTESKTYSKYSQDDEQHIAELCEMYYIKTNTRSNVLSPQREVEEVDDGEQSVEVDENVPELLRVEEPPPVARSSATEQLSAEELLVVPSSAKKQKTLSAAAKKEAARVKARDEALDTMKDLAAS</sequence>